<organism evidence="1 2">
    <name type="scientific">Solirubrobacter pauli</name>
    <dbReference type="NCBI Taxonomy" id="166793"/>
    <lineage>
        <taxon>Bacteria</taxon>
        <taxon>Bacillati</taxon>
        <taxon>Actinomycetota</taxon>
        <taxon>Thermoleophilia</taxon>
        <taxon>Solirubrobacterales</taxon>
        <taxon>Solirubrobacteraceae</taxon>
        <taxon>Solirubrobacter</taxon>
    </lineage>
</organism>
<gene>
    <name evidence="1" type="ORF">C8N24_3578</name>
</gene>
<proteinExistence type="predicted"/>
<dbReference type="AlphaFoldDB" id="A0A660LF08"/>
<keyword evidence="2" id="KW-1185">Reference proteome</keyword>
<dbReference type="PANTHER" id="PTHR41368:SF1">
    <property type="entry name" value="PROTEIN YGHO"/>
    <property type="match status" value="1"/>
</dbReference>
<evidence type="ECO:0008006" key="3">
    <source>
        <dbReference type="Google" id="ProtNLM"/>
    </source>
</evidence>
<dbReference type="Gene3D" id="3.40.630.30">
    <property type="match status" value="1"/>
</dbReference>
<accession>A0A660LF08</accession>
<dbReference type="InterPro" id="IPR039968">
    <property type="entry name" value="BcerS-like"/>
</dbReference>
<dbReference type="SUPFAM" id="SSF55729">
    <property type="entry name" value="Acyl-CoA N-acyltransferases (Nat)"/>
    <property type="match status" value="1"/>
</dbReference>
<evidence type="ECO:0000313" key="1">
    <source>
        <dbReference type="EMBL" id="RKQ93707.1"/>
    </source>
</evidence>
<dbReference type="PANTHER" id="PTHR41368">
    <property type="entry name" value="PROTEIN YGHO"/>
    <property type="match status" value="1"/>
</dbReference>
<name>A0A660LF08_9ACTN</name>
<dbReference type="Proteomes" id="UP000278962">
    <property type="component" value="Unassembled WGS sequence"/>
</dbReference>
<evidence type="ECO:0000313" key="2">
    <source>
        <dbReference type="Proteomes" id="UP000278962"/>
    </source>
</evidence>
<reference evidence="1 2" key="1">
    <citation type="submission" date="2018-10" db="EMBL/GenBank/DDBJ databases">
        <title>Genomic Encyclopedia of Archaeal and Bacterial Type Strains, Phase II (KMG-II): from individual species to whole genera.</title>
        <authorList>
            <person name="Goeker M."/>
        </authorList>
    </citation>
    <scope>NUCLEOTIDE SEQUENCE [LARGE SCALE GENOMIC DNA]</scope>
    <source>
        <strain evidence="1 2">DSM 14954</strain>
    </source>
</reference>
<dbReference type="InterPro" id="IPR016181">
    <property type="entry name" value="Acyl_CoA_acyltransferase"/>
</dbReference>
<comment type="caution">
    <text evidence="1">The sequence shown here is derived from an EMBL/GenBank/DDBJ whole genome shotgun (WGS) entry which is preliminary data.</text>
</comment>
<protein>
    <recommendedName>
        <fullName evidence="3">N-acetyltransferase domain-containing protein</fullName>
    </recommendedName>
</protein>
<dbReference type="EMBL" id="RBIL01000001">
    <property type="protein sequence ID" value="RKQ93707.1"/>
    <property type="molecule type" value="Genomic_DNA"/>
</dbReference>
<sequence length="374" mass="43482">MSVVVRPVSSWRDRREFVELPYRLHSNSPVWVPPLRLERHIFLLRSQNPLFSHGDAQLFLAWRDGRVVGRISAQYDEQYDAQHGGGTGMFGFLELEDAPDILPPLLEAAASWLRAQGRARMIGPMDFTMNDECGVLLEGFERMPFVKQPWHPPYYAARCEEAGLAKAVDLFMYELVISDRSKILPIVFKLAERVQKRHKITIRRMSRRSLRRDMDAFAAVYNEAWSENWGFVPYTKRDLDAYAQEHQLVFDRNWYMVAETEDGETAAVAITVPDINQVLLRMKGRILPFGWVHFLRKKWIIDRVRVGFLGVKHAYQHTGVAAALYVEHFDTASRTPQKWGEMGWILETNHNMNKAMEAMGGRVVRRFRVYERAL</sequence>